<dbReference type="RefSeq" id="WP_182844935.1">
    <property type="nucleotide sequence ID" value="NZ_BAAALP010000005.1"/>
</dbReference>
<keyword evidence="3" id="KW-1185">Reference proteome</keyword>
<dbReference type="EMBL" id="JACJIA010000005">
    <property type="protein sequence ID" value="MBA8952681.1"/>
    <property type="molecule type" value="Genomic_DNA"/>
</dbReference>
<proteinExistence type="predicted"/>
<organism evidence="2 3">
    <name type="scientific">Actinomadura namibiensis</name>
    <dbReference type="NCBI Taxonomy" id="182080"/>
    <lineage>
        <taxon>Bacteria</taxon>
        <taxon>Bacillati</taxon>
        <taxon>Actinomycetota</taxon>
        <taxon>Actinomycetes</taxon>
        <taxon>Streptosporangiales</taxon>
        <taxon>Thermomonosporaceae</taxon>
        <taxon>Actinomadura</taxon>
    </lineage>
</organism>
<keyword evidence="1" id="KW-0472">Membrane</keyword>
<feature type="transmembrane region" description="Helical" evidence="1">
    <location>
        <begin position="77"/>
        <end position="97"/>
    </location>
</feature>
<reference evidence="2 3" key="1">
    <citation type="submission" date="2020-08" db="EMBL/GenBank/DDBJ databases">
        <title>Genomic Encyclopedia of Type Strains, Phase IV (KMG-IV): sequencing the most valuable type-strain genomes for metagenomic binning, comparative biology and taxonomic classification.</title>
        <authorList>
            <person name="Goeker M."/>
        </authorList>
    </citation>
    <scope>NUCLEOTIDE SEQUENCE [LARGE SCALE GENOMIC DNA]</scope>
    <source>
        <strain evidence="2 3">DSM 44197</strain>
    </source>
</reference>
<protein>
    <submittedName>
        <fullName evidence="2">ABC-2 type transport system permease protein</fullName>
    </submittedName>
</protein>
<gene>
    <name evidence="2" type="ORF">HNR61_004327</name>
</gene>
<dbReference type="PANTHER" id="PTHR37305:SF1">
    <property type="entry name" value="MEMBRANE PROTEIN"/>
    <property type="match status" value="1"/>
</dbReference>
<dbReference type="Pfam" id="PF12679">
    <property type="entry name" value="ABC2_membrane_2"/>
    <property type="match status" value="1"/>
</dbReference>
<feature type="transmembrane region" description="Helical" evidence="1">
    <location>
        <begin position="127"/>
        <end position="152"/>
    </location>
</feature>
<sequence>MSTLTVGTRLLTDRRRTLAWWSLGVIGLVLFTVSLYPSLKDQASLNDLVADLPETVRAMIGHQAEVPLNSPAGFLQARLFATMLPILLLVLGIGAGARAIGGAEEEGTLEPLLANPVTRRRVAAERYLAAVVQVAAVVIVFAAALTVLGPLFGALDGIAAAHVAGACAAAFGLALTHTTLAFAIGAATGGRGPAVAGAAATAVLGYLTQNLLTGGPFRSLSPWSWYLDGNMLANGPNATALWAPFPVTAVLFTTGLVLFLRRDLR</sequence>
<dbReference type="AlphaFoldDB" id="A0A7W3LQW7"/>
<feature type="transmembrane region" description="Helical" evidence="1">
    <location>
        <begin position="18"/>
        <end position="39"/>
    </location>
</feature>
<keyword evidence="1" id="KW-1133">Transmembrane helix</keyword>
<accession>A0A7W3LQW7</accession>
<feature type="transmembrane region" description="Helical" evidence="1">
    <location>
        <begin position="241"/>
        <end position="260"/>
    </location>
</feature>
<dbReference type="GO" id="GO:0140359">
    <property type="term" value="F:ABC-type transporter activity"/>
    <property type="evidence" value="ECO:0007669"/>
    <property type="project" value="InterPro"/>
</dbReference>
<keyword evidence="1" id="KW-0812">Transmembrane</keyword>
<evidence type="ECO:0000313" key="2">
    <source>
        <dbReference type="EMBL" id="MBA8952681.1"/>
    </source>
</evidence>
<dbReference type="GO" id="GO:0005886">
    <property type="term" value="C:plasma membrane"/>
    <property type="evidence" value="ECO:0007669"/>
    <property type="project" value="UniProtKB-SubCell"/>
</dbReference>
<dbReference type="PANTHER" id="PTHR37305">
    <property type="entry name" value="INTEGRAL MEMBRANE PROTEIN-RELATED"/>
    <property type="match status" value="1"/>
</dbReference>
<comment type="caution">
    <text evidence="2">The sequence shown here is derived from an EMBL/GenBank/DDBJ whole genome shotgun (WGS) entry which is preliminary data.</text>
</comment>
<dbReference type="Proteomes" id="UP000572680">
    <property type="component" value="Unassembled WGS sequence"/>
</dbReference>
<evidence type="ECO:0000313" key="3">
    <source>
        <dbReference type="Proteomes" id="UP000572680"/>
    </source>
</evidence>
<feature type="transmembrane region" description="Helical" evidence="1">
    <location>
        <begin position="158"/>
        <end position="182"/>
    </location>
</feature>
<name>A0A7W3LQW7_ACTNM</name>
<feature type="transmembrane region" description="Helical" evidence="1">
    <location>
        <begin position="194"/>
        <end position="212"/>
    </location>
</feature>
<evidence type="ECO:0000256" key="1">
    <source>
        <dbReference type="SAM" id="Phobius"/>
    </source>
</evidence>